<dbReference type="Gene3D" id="3.40.250.10">
    <property type="entry name" value="Rhodanese-like domain"/>
    <property type="match status" value="1"/>
</dbReference>
<comment type="similarity">
    <text evidence="1">Belongs to the protein-tyrosine phosphatase family. Non-receptor class subfamily.</text>
</comment>
<sequence length="628" mass="69790">MGTHECYFGSEQSSGAAVRLATRSLGDLKTPPAPRRPRPAHLDLSAAKQQRAPSGLQTPNSATDASVDSTTSLHTKFRTPSLPANEPLCAAEEMSADELCALLSEEDRSEPEPEQEKEENYKGRMPPSPNSSKSATPTNALLLVDIRPFSQYAEARVAGAVNICIPSTLLKRSSFDLARFLDCMAPAQRAHLADLARYDRIVLYDASSVRPVPGTPLAHTLAKFVRAPARLAFLHGGFHAFANRHPDLVYRPLNSSTNHNINNDTDDDDHVISQPHGMRLKLDPLPTSTGVLGGAFSGNIRAEMEVATESVDIRVPSTLTNPEPLPPWLREVYASANECRVVARRFEELEQSERARLKSAFDPTGQETRLAGVEMGIKNRYHNIWPFDHSRVRLGEGVVGGSDYINANYISTARSMRRYIATQGPLPATYTDFWHVVWEQRVPVIVMLTPEVENGLLKCNAYWRESMDPDARLSLTIDSETPTTLTPATGTEVVVRRFTLVDKHTCTAHQVVQIQYTSWPDFGSPANTEDLLALSTMKQQYIDEYKNTHQPEAEPYALVHCSAGCGRTGTFCAIDTCVDVLARTKPDYDVVFHTVDDMRRQRLSMVQNLRQFALCYECILLWCAKHLS</sequence>
<dbReference type="EMBL" id="SWFS01000112">
    <property type="protein sequence ID" value="KAA8916256.1"/>
    <property type="molecule type" value="Genomic_DNA"/>
</dbReference>
<gene>
    <name evidence="7" type="ORF">TRICI_001538</name>
</gene>
<dbReference type="PRINTS" id="PR00700">
    <property type="entry name" value="PRTYPHPHTASE"/>
</dbReference>
<dbReference type="PROSITE" id="PS50055">
    <property type="entry name" value="TYR_PHOSPHATASE_PTP"/>
    <property type="match status" value="1"/>
</dbReference>
<evidence type="ECO:0000313" key="7">
    <source>
        <dbReference type="EMBL" id="KAA8916256.1"/>
    </source>
</evidence>
<dbReference type="Pfam" id="PF00102">
    <property type="entry name" value="Y_phosphatase"/>
    <property type="match status" value="1"/>
</dbReference>
<dbReference type="InterPro" id="IPR050348">
    <property type="entry name" value="Protein-Tyr_Phosphatase"/>
</dbReference>
<feature type="region of interest" description="Disordered" evidence="3">
    <location>
        <begin position="104"/>
        <end position="136"/>
    </location>
</feature>
<dbReference type="Pfam" id="PF00581">
    <property type="entry name" value="Rhodanese"/>
    <property type="match status" value="1"/>
</dbReference>
<dbReference type="InterPro" id="IPR001763">
    <property type="entry name" value="Rhodanese-like_dom"/>
</dbReference>
<dbReference type="InterPro" id="IPR036873">
    <property type="entry name" value="Rhodanese-like_dom_sf"/>
</dbReference>
<dbReference type="PROSITE" id="PS00383">
    <property type="entry name" value="TYR_PHOSPHATASE_1"/>
    <property type="match status" value="1"/>
</dbReference>
<dbReference type="SMART" id="SM00194">
    <property type="entry name" value="PTPc"/>
    <property type="match status" value="1"/>
</dbReference>
<dbReference type="OrthoDB" id="6058203at2759"/>
<dbReference type="InterPro" id="IPR000387">
    <property type="entry name" value="Tyr_Pase_dom"/>
</dbReference>
<feature type="region of interest" description="Disordered" evidence="3">
    <location>
        <begin position="22"/>
        <end position="83"/>
    </location>
</feature>
<protein>
    <recommendedName>
        <fullName evidence="2">protein-tyrosine-phosphatase</fullName>
        <ecNumber evidence="2">3.1.3.48</ecNumber>
    </recommendedName>
</protein>
<organism evidence="7 8">
    <name type="scientific">Trichomonascus ciferrii</name>
    <dbReference type="NCBI Taxonomy" id="44093"/>
    <lineage>
        <taxon>Eukaryota</taxon>
        <taxon>Fungi</taxon>
        <taxon>Dikarya</taxon>
        <taxon>Ascomycota</taxon>
        <taxon>Saccharomycotina</taxon>
        <taxon>Dipodascomycetes</taxon>
        <taxon>Dipodascales</taxon>
        <taxon>Trichomonascaceae</taxon>
        <taxon>Trichomonascus</taxon>
        <taxon>Trichomonascus ciferrii complex</taxon>
    </lineage>
</organism>
<dbReference type="VEuPathDB" id="FungiDB:TRICI_001538"/>
<dbReference type="SMART" id="SM00404">
    <property type="entry name" value="PTPc_motif"/>
    <property type="match status" value="1"/>
</dbReference>
<dbReference type="InterPro" id="IPR000242">
    <property type="entry name" value="PTP_cat"/>
</dbReference>
<dbReference type="InterPro" id="IPR016130">
    <property type="entry name" value="Tyr_Pase_AS"/>
</dbReference>
<dbReference type="PROSITE" id="PS50056">
    <property type="entry name" value="TYR_PHOSPHATASE_2"/>
    <property type="match status" value="1"/>
</dbReference>
<evidence type="ECO:0000256" key="1">
    <source>
        <dbReference type="ARBA" id="ARBA00009649"/>
    </source>
</evidence>
<keyword evidence="8" id="KW-1185">Reference proteome</keyword>
<evidence type="ECO:0000259" key="4">
    <source>
        <dbReference type="PROSITE" id="PS50055"/>
    </source>
</evidence>
<dbReference type="CDD" id="cd18533">
    <property type="entry name" value="PTP_fungal"/>
    <property type="match status" value="1"/>
</dbReference>
<reference evidence="7" key="1">
    <citation type="journal article" date="2019" name="G3 (Bethesda)">
        <title>Genome Assemblies of Two Rare Opportunistic Yeast Pathogens: Diutina rugosa (syn. Candida rugosa) and Trichomonascus ciferrii (syn. Candida ciferrii).</title>
        <authorList>
            <person name="Mixao V."/>
            <person name="Saus E."/>
            <person name="Hansen A.P."/>
            <person name="Lass-Florl C."/>
            <person name="Gabaldon T."/>
        </authorList>
    </citation>
    <scope>NUCLEOTIDE SEQUENCE</scope>
    <source>
        <strain evidence="7">CBS 4856</strain>
    </source>
</reference>
<dbReference type="EC" id="3.1.3.48" evidence="2"/>
<dbReference type="InterPro" id="IPR029021">
    <property type="entry name" value="Prot-tyrosine_phosphatase-like"/>
</dbReference>
<evidence type="ECO:0000259" key="5">
    <source>
        <dbReference type="PROSITE" id="PS50056"/>
    </source>
</evidence>
<dbReference type="GO" id="GO:0004725">
    <property type="term" value="F:protein tyrosine phosphatase activity"/>
    <property type="evidence" value="ECO:0007669"/>
    <property type="project" value="UniProtKB-EC"/>
</dbReference>
<proteinExistence type="inferred from homology"/>
<dbReference type="PANTHER" id="PTHR19134:SF561">
    <property type="entry name" value="PROTEIN TYROSINE PHOSPHATASE 36E, ISOFORM A"/>
    <property type="match status" value="1"/>
</dbReference>
<dbReference type="AlphaFoldDB" id="A0A642VAE9"/>
<dbReference type="Gene3D" id="3.90.190.10">
    <property type="entry name" value="Protein tyrosine phosphatase superfamily"/>
    <property type="match status" value="1"/>
</dbReference>
<dbReference type="SMART" id="SM00450">
    <property type="entry name" value="RHOD"/>
    <property type="match status" value="1"/>
</dbReference>
<dbReference type="Proteomes" id="UP000761534">
    <property type="component" value="Unassembled WGS sequence"/>
</dbReference>
<evidence type="ECO:0000256" key="2">
    <source>
        <dbReference type="ARBA" id="ARBA00013064"/>
    </source>
</evidence>
<dbReference type="PANTHER" id="PTHR19134">
    <property type="entry name" value="RECEPTOR-TYPE TYROSINE-PROTEIN PHOSPHATASE"/>
    <property type="match status" value="1"/>
</dbReference>
<dbReference type="SUPFAM" id="SSF52821">
    <property type="entry name" value="Rhodanese/Cell cycle control phosphatase"/>
    <property type="match status" value="1"/>
</dbReference>
<feature type="compositionally biased region" description="Acidic residues" evidence="3">
    <location>
        <begin position="107"/>
        <end position="117"/>
    </location>
</feature>
<evidence type="ECO:0000313" key="8">
    <source>
        <dbReference type="Proteomes" id="UP000761534"/>
    </source>
</evidence>
<feature type="domain" description="Tyrosine specific protein phosphatases" evidence="5">
    <location>
        <begin position="539"/>
        <end position="613"/>
    </location>
</feature>
<name>A0A642VAE9_9ASCO</name>
<comment type="caution">
    <text evidence="7">The sequence shown here is derived from an EMBL/GenBank/DDBJ whole genome shotgun (WGS) entry which is preliminary data.</text>
</comment>
<dbReference type="PROSITE" id="PS50206">
    <property type="entry name" value="RHODANESE_3"/>
    <property type="match status" value="1"/>
</dbReference>
<accession>A0A642VAE9</accession>
<evidence type="ECO:0000259" key="6">
    <source>
        <dbReference type="PROSITE" id="PS50206"/>
    </source>
</evidence>
<feature type="compositionally biased region" description="Polar residues" evidence="3">
    <location>
        <begin position="47"/>
        <end position="60"/>
    </location>
</feature>
<dbReference type="SUPFAM" id="SSF52799">
    <property type="entry name" value="(Phosphotyrosine protein) phosphatases II"/>
    <property type="match status" value="1"/>
</dbReference>
<feature type="domain" description="Rhodanese" evidence="6">
    <location>
        <begin position="137"/>
        <end position="250"/>
    </location>
</feature>
<feature type="domain" description="Tyrosine-protein phosphatase" evidence="4">
    <location>
        <begin position="378"/>
        <end position="622"/>
    </location>
</feature>
<feature type="compositionally biased region" description="Low complexity" evidence="3">
    <location>
        <begin position="61"/>
        <end position="72"/>
    </location>
</feature>
<dbReference type="InterPro" id="IPR003595">
    <property type="entry name" value="Tyr_Pase_cat"/>
</dbReference>
<evidence type="ECO:0000256" key="3">
    <source>
        <dbReference type="SAM" id="MobiDB-lite"/>
    </source>
</evidence>